<feature type="transmembrane region" description="Helical" evidence="2">
    <location>
        <begin position="6"/>
        <end position="28"/>
    </location>
</feature>
<evidence type="ECO:0000256" key="1">
    <source>
        <dbReference type="SAM" id="MobiDB-lite"/>
    </source>
</evidence>
<accession>A0A8D8V7A8</accession>
<feature type="compositionally biased region" description="Basic and acidic residues" evidence="1">
    <location>
        <begin position="105"/>
        <end position="115"/>
    </location>
</feature>
<sequence>MKDMIGTIQLIPLFFLDIYVLVLSWAYFTKLMLGDAKLATSGEMKMGNRTTETGCDHAGDAKLATSDRSRGRSVTFVASVPRGASSGERRREGRVVGADNETEDSAERTEAGQLV</sequence>
<protein>
    <submittedName>
        <fullName evidence="3">Uncharacterized protein</fullName>
    </submittedName>
</protein>
<feature type="region of interest" description="Disordered" evidence="1">
    <location>
        <begin position="46"/>
        <end position="115"/>
    </location>
</feature>
<proteinExistence type="predicted"/>
<evidence type="ECO:0000256" key="2">
    <source>
        <dbReference type="SAM" id="Phobius"/>
    </source>
</evidence>
<feature type="compositionally biased region" description="Basic and acidic residues" evidence="1">
    <location>
        <begin position="54"/>
        <end position="70"/>
    </location>
</feature>
<reference evidence="3" key="1">
    <citation type="submission" date="2021-05" db="EMBL/GenBank/DDBJ databases">
        <authorList>
            <person name="Alioto T."/>
            <person name="Alioto T."/>
            <person name="Gomez Garrido J."/>
        </authorList>
    </citation>
    <scope>NUCLEOTIDE SEQUENCE</scope>
</reference>
<keyword evidence="2" id="KW-0812">Transmembrane</keyword>
<organism evidence="3">
    <name type="scientific">Cacopsylla melanoneura</name>
    <dbReference type="NCBI Taxonomy" id="428564"/>
    <lineage>
        <taxon>Eukaryota</taxon>
        <taxon>Metazoa</taxon>
        <taxon>Ecdysozoa</taxon>
        <taxon>Arthropoda</taxon>
        <taxon>Hexapoda</taxon>
        <taxon>Insecta</taxon>
        <taxon>Pterygota</taxon>
        <taxon>Neoptera</taxon>
        <taxon>Paraneoptera</taxon>
        <taxon>Hemiptera</taxon>
        <taxon>Sternorrhyncha</taxon>
        <taxon>Psylloidea</taxon>
        <taxon>Psyllidae</taxon>
        <taxon>Psyllinae</taxon>
        <taxon>Cacopsylla</taxon>
    </lineage>
</organism>
<dbReference type="EMBL" id="HBUF01360305">
    <property type="protein sequence ID" value="CAG6720310.1"/>
    <property type="molecule type" value="Transcribed_RNA"/>
</dbReference>
<keyword evidence="2" id="KW-1133">Transmembrane helix</keyword>
<keyword evidence="2" id="KW-0472">Membrane</keyword>
<name>A0A8D8V7A8_9HEMI</name>
<evidence type="ECO:0000313" key="3">
    <source>
        <dbReference type="EMBL" id="CAG6720310.1"/>
    </source>
</evidence>
<dbReference type="AlphaFoldDB" id="A0A8D8V7A8"/>
<dbReference type="EMBL" id="HBUF01360304">
    <property type="protein sequence ID" value="CAG6720308.1"/>
    <property type="molecule type" value="Transcribed_RNA"/>
</dbReference>